<evidence type="ECO:0000313" key="2">
    <source>
        <dbReference type="Proteomes" id="UP001301350"/>
    </source>
</evidence>
<organism evidence="1 2">
    <name type="scientific">Cyanidium caldarium</name>
    <name type="common">Red alga</name>
    <dbReference type="NCBI Taxonomy" id="2771"/>
    <lineage>
        <taxon>Eukaryota</taxon>
        <taxon>Rhodophyta</taxon>
        <taxon>Bangiophyceae</taxon>
        <taxon>Cyanidiales</taxon>
        <taxon>Cyanidiaceae</taxon>
        <taxon>Cyanidium</taxon>
    </lineage>
</organism>
<dbReference type="EMBL" id="JANCYW010000005">
    <property type="protein sequence ID" value="KAK4535495.1"/>
    <property type="molecule type" value="Genomic_DNA"/>
</dbReference>
<reference evidence="1 2" key="1">
    <citation type="submission" date="2022-07" db="EMBL/GenBank/DDBJ databases">
        <title>Genome-wide signatures of adaptation to extreme environments.</title>
        <authorList>
            <person name="Cho C.H."/>
            <person name="Yoon H.S."/>
        </authorList>
    </citation>
    <scope>NUCLEOTIDE SEQUENCE [LARGE SCALE GENOMIC DNA]</scope>
    <source>
        <strain evidence="1 2">DBV 063 E5</strain>
    </source>
</reference>
<sequence length="138" mass="15679">MALARWARLVRQALHSPNASRAAVVDPALCYSRTTPRRHLVVKATCPTPQDTSKTHAVALSSLSYRYVMRRYTRQLADYLGNPESVVELSAADKEAVLQDMLATAQRAGYTDITEEWLRENIHMKDRYQMKELMPKTG</sequence>
<protein>
    <submittedName>
        <fullName evidence="1">Uncharacterized protein</fullName>
    </submittedName>
</protein>
<evidence type="ECO:0000313" key="1">
    <source>
        <dbReference type="EMBL" id="KAK4535495.1"/>
    </source>
</evidence>
<dbReference type="AlphaFoldDB" id="A0AAV9ITS1"/>
<proteinExistence type="predicted"/>
<name>A0AAV9ITS1_CYACA</name>
<accession>A0AAV9ITS1</accession>
<gene>
    <name evidence="1" type="ORF">CDCA_CDCA05G1520</name>
</gene>
<keyword evidence="2" id="KW-1185">Reference proteome</keyword>
<dbReference type="Proteomes" id="UP001301350">
    <property type="component" value="Unassembled WGS sequence"/>
</dbReference>
<comment type="caution">
    <text evidence="1">The sequence shown here is derived from an EMBL/GenBank/DDBJ whole genome shotgun (WGS) entry which is preliminary data.</text>
</comment>